<dbReference type="Proteomes" id="UP000177230">
    <property type="component" value="Unassembled WGS sequence"/>
</dbReference>
<dbReference type="PANTHER" id="PTHR13323">
    <property type="entry name" value="LATE ENDOSOMAL/LYSOSOMAL MP1 INTERACTING PROTEIN"/>
    <property type="match status" value="1"/>
</dbReference>
<dbReference type="SUPFAM" id="SSF103196">
    <property type="entry name" value="Roadblock/LC7 domain"/>
    <property type="match status" value="1"/>
</dbReference>
<evidence type="ECO:0008006" key="4">
    <source>
        <dbReference type="Google" id="ProtNLM"/>
    </source>
</evidence>
<evidence type="ECO:0000313" key="3">
    <source>
        <dbReference type="Proteomes" id="UP000177230"/>
    </source>
</evidence>
<protein>
    <recommendedName>
        <fullName evidence="4">Roadblock/LAMTOR2 domain-containing protein</fullName>
    </recommendedName>
</protein>
<dbReference type="GO" id="GO:0060090">
    <property type="term" value="F:molecular adaptor activity"/>
    <property type="evidence" value="ECO:0007669"/>
    <property type="project" value="InterPro"/>
</dbReference>
<proteinExistence type="predicted"/>
<feature type="region of interest" description="Disordered" evidence="1">
    <location>
        <begin position="140"/>
        <end position="168"/>
    </location>
</feature>
<name>A0A1F5R354_9BACT</name>
<dbReference type="InterPro" id="IPR037587">
    <property type="entry name" value="LAMTOR2-like"/>
</dbReference>
<organism evidence="2 3">
    <name type="scientific">Candidatus Edwardsbacteria bacterium GWF2_54_11</name>
    <dbReference type="NCBI Taxonomy" id="1817851"/>
    <lineage>
        <taxon>Bacteria</taxon>
        <taxon>Candidatus Edwardsiibacteriota</taxon>
    </lineage>
</organism>
<feature type="compositionally biased region" description="Basic and acidic residues" evidence="1">
    <location>
        <begin position="140"/>
        <end position="153"/>
    </location>
</feature>
<accession>A0A1F5R354</accession>
<sequence>MTNIQYVLSEEINQAVEASMGRYLKDSRASCALLLAKSGHLISLAGFTANFNVQSIAALIGGIFTSTQALAKVVAEEKFKVMFQEGKTWNVYFCLIADQFILATIFDKSTVVGMIRHAAGEAERELSPVLARAIVSDTDQAARDLSEKMDRQPSDAPGQPGAQEEALPDFNQAVEDALSKLFS</sequence>
<gene>
    <name evidence="2" type="ORF">A2024_01285</name>
</gene>
<comment type="caution">
    <text evidence="2">The sequence shown here is derived from an EMBL/GenBank/DDBJ whole genome shotgun (WGS) entry which is preliminary data.</text>
</comment>
<evidence type="ECO:0000313" key="2">
    <source>
        <dbReference type="EMBL" id="OGF08888.1"/>
    </source>
</evidence>
<dbReference type="AlphaFoldDB" id="A0A1F5R354"/>
<dbReference type="GO" id="GO:0032008">
    <property type="term" value="P:positive regulation of TOR signaling"/>
    <property type="evidence" value="ECO:0007669"/>
    <property type="project" value="InterPro"/>
</dbReference>
<dbReference type="GO" id="GO:0005085">
    <property type="term" value="F:guanyl-nucleotide exchange factor activity"/>
    <property type="evidence" value="ECO:0007669"/>
    <property type="project" value="InterPro"/>
</dbReference>
<evidence type="ECO:0000256" key="1">
    <source>
        <dbReference type="SAM" id="MobiDB-lite"/>
    </source>
</evidence>
<dbReference type="EMBL" id="MFFM01000046">
    <property type="protein sequence ID" value="OGF08888.1"/>
    <property type="molecule type" value="Genomic_DNA"/>
</dbReference>
<dbReference type="Gene3D" id="3.30.450.30">
    <property type="entry name" value="Dynein light chain 2a, cytoplasmic"/>
    <property type="match status" value="1"/>
</dbReference>
<reference evidence="2 3" key="1">
    <citation type="journal article" date="2016" name="Nat. Commun.">
        <title>Thousands of microbial genomes shed light on interconnected biogeochemical processes in an aquifer system.</title>
        <authorList>
            <person name="Anantharaman K."/>
            <person name="Brown C.T."/>
            <person name="Hug L.A."/>
            <person name="Sharon I."/>
            <person name="Castelle C.J."/>
            <person name="Probst A.J."/>
            <person name="Thomas B.C."/>
            <person name="Singh A."/>
            <person name="Wilkins M.J."/>
            <person name="Karaoz U."/>
            <person name="Brodie E.L."/>
            <person name="Williams K.H."/>
            <person name="Hubbard S.S."/>
            <person name="Banfield J.F."/>
        </authorList>
    </citation>
    <scope>NUCLEOTIDE SEQUENCE [LARGE SCALE GENOMIC DNA]</scope>
</reference>